<evidence type="ECO:0000313" key="2">
    <source>
        <dbReference type="Proteomes" id="UP000241074"/>
    </source>
</evidence>
<dbReference type="RefSeq" id="WP_106893685.1">
    <property type="nucleotide sequence ID" value="NZ_CP027860.1"/>
</dbReference>
<dbReference type="Proteomes" id="UP000241074">
    <property type="component" value="Chromosome"/>
</dbReference>
<dbReference type="EMBL" id="CP027860">
    <property type="protein sequence ID" value="AVP99766.1"/>
    <property type="molecule type" value="Genomic_DNA"/>
</dbReference>
<reference evidence="1 2" key="1">
    <citation type="submission" date="2018-03" db="EMBL/GenBank/DDBJ databases">
        <title>Ahniella affigens gen. nov., sp. nov., a gammaproteobacterium isolated from sandy soil near a stream.</title>
        <authorList>
            <person name="Ko Y."/>
            <person name="Kim J.-H."/>
        </authorList>
    </citation>
    <scope>NUCLEOTIDE SEQUENCE [LARGE SCALE GENOMIC DNA]</scope>
    <source>
        <strain evidence="1 2">D13</strain>
    </source>
</reference>
<keyword evidence="2" id="KW-1185">Reference proteome</keyword>
<evidence type="ECO:0000313" key="1">
    <source>
        <dbReference type="EMBL" id="AVP99766.1"/>
    </source>
</evidence>
<reference evidence="1 2" key="2">
    <citation type="submission" date="2018-03" db="EMBL/GenBank/DDBJ databases">
        <authorList>
            <person name="Keele B.F."/>
        </authorList>
    </citation>
    <scope>NUCLEOTIDE SEQUENCE [LARGE SCALE GENOMIC DNA]</scope>
    <source>
        <strain evidence="1 2">D13</strain>
    </source>
</reference>
<protein>
    <submittedName>
        <fullName evidence="1">Uncharacterized protein</fullName>
    </submittedName>
</protein>
<sequence length="133" mass="14839">MIKLALEVFRYDALPQNPPRLWVARANMMNDAMFDQREFGVIDQILIEIPIPVFAFDSSIFIFVREIHGANNDRQFLPLAIVACESATLGTVGPKQFELALGLGRKGLPPSCGGTVEGKELACMLIRWHLDQP</sequence>
<name>A0A2P1PY52_9GAMM</name>
<accession>A0A2P1PY52</accession>
<organism evidence="1 2">
    <name type="scientific">Ahniella affigens</name>
    <dbReference type="NCBI Taxonomy" id="2021234"/>
    <lineage>
        <taxon>Bacteria</taxon>
        <taxon>Pseudomonadati</taxon>
        <taxon>Pseudomonadota</taxon>
        <taxon>Gammaproteobacteria</taxon>
        <taxon>Lysobacterales</taxon>
        <taxon>Rhodanobacteraceae</taxon>
        <taxon>Ahniella</taxon>
    </lineage>
</organism>
<dbReference type="KEGG" id="xba:C7S18_22460"/>
<dbReference type="AlphaFoldDB" id="A0A2P1PY52"/>
<proteinExistence type="predicted"/>
<gene>
    <name evidence="1" type="ORF">C7S18_22460</name>
</gene>